<comment type="similarity">
    <text evidence="2 12">Belongs to the nuclear hormone receptor family.</text>
</comment>
<dbReference type="PRINTS" id="PR00398">
    <property type="entry name" value="STRDHORMONER"/>
</dbReference>
<evidence type="ECO:0000256" key="13">
    <source>
        <dbReference type="SAM" id="MobiDB-lite"/>
    </source>
</evidence>
<dbReference type="PROSITE" id="PS00031">
    <property type="entry name" value="NUCLEAR_REC_DBD_1"/>
    <property type="match status" value="1"/>
</dbReference>
<evidence type="ECO:0000256" key="11">
    <source>
        <dbReference type="ARBA" id="ARBA00037512"/>
    </source>
</evidence>
<dbReference type="SMART" id="SM00430">
    <property type="entry name" value="HOLI"/>
    <property type="match status" value="1"/>
</dbReference>
<evidence type="ECO:0000256" key="8">
    <source>
        <dbReference type="ARBA" id="ARBA00023163"/>
    </source>
</evidence>
<dbReference type="SUPFAM" id="SSF48508">
    <property type="entry name" value="Nuclear receptor ligand-binding domain"/>
    <property type="match status" value="1"/>
</dbReference>
<evidence type="ECO:0000313" key="17">
    <source>
        <dbReference type="WBParaSite" id="SSTP_0000831700.1"/>
    </source>
</evidence>
<evidence type="ECO:0000256" key="2">
    <source>
        <dbReference type="ARBA" id="ARBA00005993"/>
    </source>
</evidence>
<dbReference type="Pfam" id="PF00104">
    <property type="entry name" value="Hormone_recep"/>
    <property type="match status" value="1"/>
</dbReference>
<evidence type="ECO:0000256" key="7">
    <source>
        <dbReference type="ARBA" id="ARBA00023125"/>
    </source>
</evidence>
<dbReference type="SUPFAM" id="SSF57716">
    <property type="entry name" value="Glucocorticoid receptor-like (DNA-binding domain)"/>
    <property type="match status" value="1"/>
</dbReference>
<dbReference type="InterPro" id="IPR001628">
    <property type="entry name" value="Znf_hrmn_rcpt"/>
</dbReference>
<evidence type="ECO:0000256" key="6">
    <source>
        <dbReference type="ARBA" id="ARBA00023015"/>
    </source>
</evidence>
<dbReference type="InterPro" id="IPR013088">
    <property type="entry name" value="Znf_NHR/GATA"/>
</dbReference>
<dbReference type="WBParaSite" id="SSTP_0000831700.1">
    <property type="protein sequence ID" value="SSTP_0000831700.1"/>
    <property type="gene ID" value="SSTP_0000831700"/>
</dbReference>
<dbReference type="PANTHER" id="PTHR47519:SF4">
    <property type="entry name" value="NUCLEAR HORMONE RECEPTOR FAMILY"/>
    <property type="match status" value="1"/>
</dbReference>
<evidence type="ECO:0000256" key="12">
    <source>
        <dbReference type="RuleBase" id="RU004334"/>
    </source>
</evidence>
<dbReference type="Gene3D" id="3.30.50.10">
    <property type="entry name" value="Erythroid Transcription Factor GATA-1, subunit A"/>
    <property type="match status" value="1"/>
</dbReference>
<evidence type="ECO:0000313" key="18">
    <source>
        <dbReference type="WBParaSite" id="TCONS_00014772.p1"/>
    </source>
</evidence>
<evidence type="ECO:0000256" key="9">
    <source>
        <dbReference type="ARBA" id="ARBA00023170"/>
    </source>
</evidence>
<evidence type="ECO:0000256" key="5">
    <source>
        <dbReference type="ARBA" id="ARBA00022833"/>
    </source>
</evidence>
<dbReference type="PANTHER" id="PTHR47519">
    <property type="entry name" value="NUCLEAR HORMONE RECEPTOR FAMILY MEMBER NHR-31-RELATED"/>
    <property type="match status" value="1"/>
</dbReference>
<keyword evidence="6 12" id="KW-0805">Transcription regulation</keyword>
<dbReference type="PROSITE" id="PS51030">
    <property type="entry name" value="NUCLEAR_REC_DBD_2"/>
    <property type="match status" value="1"/>
</dbReference>
<evidence type="ECO:0000259" key="14">
    <source>
        <dbReference type="PROSITE" id="PS51030"/>
    </source>
</evidence>
<feature type="compositionally biased region" description="Polar residues" evidence="13">
    <location>
        <begin position="601"/>
        <end position="619"/>
    </location>
</feature>
<keyword evidence="8 12" id="KW-0804">Transcription</keyword>
<keyword evidence="5 12" id="KW-0862">Zinc</keyword>
<dbReference type="Pfam" id="PF00105">
    <property type="entry name" value="zf-C4"/>
    <property type="match status" value="1"/>
</dbReference>
<dbReference type="SMART" id="SM00399">
    <property type="entry name" value="ZnF_C4"/>
    <property type="match status" value="1"/>
</dbReference>
<dbReference type="GO" id="GO:0005634">
    <property type="term" value="C:nucleus"/>
    <property type="evidence" value="ECO:0007669"/>
    <property type="project" value="UniProtKB-SubCell"/>
</dbReference>
<sequence length="808" mass="92608">MIKIVTESPVSCDFLYYKFFNIMEYSLYERRASMPHNFEYSDSDYNSTKQEDFKINQCNKNDSKNNCQLNDDISIPLSTSVGNIIQSTRPVDKCRVCGDSPARMHYGVPTCFGCKGFFRRTLKRTKDYVCRYQGTCIVDRHERNSCRFCRFKKCLEVGMDPKAVRPDRDMSFKGIFAKSRKILKNQSNITDHSSTEDEFNIGNGKIVRKSDWIQKLPSDMRHLINYLIKIELMTSNGDSNDFGVNLYPLSYSSIRSILEDPSILVGKRTEIKYQTTSRVRSEEIRAVAHRNLIDIIDWVEQLSSVMDIRNINDKLLMIKSSYAPLAIFSFSAFTSKNTTDTNLVCLCNYGCVPRDVDILYDDPYHLTNKIIQRSLDELVEPFRIFNFTDEEIILMKAIIVLNPHIKGLTPETAEVIADFRDRVHETLYHIIQETHPRTVASSRFGNMLLFIPTVLMLGNVMYDNLKMIEVHGAQPIDPMMHELLETIETVTCDNINLNIDDIRSCSNGPTAEQYKTLNTSWSNSSILSMNSQYSESSYNTSYQNIPISRSSSSVTETTVQRSESCDFFDCNFSNIPSSSLECDPDYNVTLTQNMVSSEMAQMIRSTSQNSSQQSKGNEPNCQSNNKTNINNSNPNYSDYQKPLFYIDTIPSPYNSDNQHLNNITQSNIQSTIGGGKNSRFTKFTVTKSNLNFDNSYPNKNTMVTPQNYDNFNDSCGMVFDYNYGSSGNTINTNEMINPIYYNNNMYQRNEQNFHLNNQSNFQKSQSFHNYSYDSNNINPAMVANIMNGHTMNGLINENQNVSTIMDFE</sequence>
<organism evidence="17">
    <name type="scientific">Strongyloides stercoralis</name>
    <name type="common">Threadworm</name>
    <dbReference type="NCBI Taxonomy" id="6248"/>
    <lineage>
        <taxon>Eukaryota</taxon>
        <taxon>Metazoa</taxon>
        <taxon>Ecdysozoa</taxon>
        <taxon>Nematoda</taxon>
        <taxon>Chromadorea</taxon>
        <taxon>Rhabditida</taxon>
        <taxon>Tylenchina</taxon>
        <taxon>Panagrolaimomorpha</taxon>
        <taxon>Strongyloidoidea</taxon>
        <taxon>Strongyloididae</taxon>
        <taxon>Strongyloides</taxon>
    </lineage>
</organism>
<feature type="domain" description="NR LBD" evidence="15">
    <location>
        <begin position="219"/>
        <end position="487"/>
    </location>
</feature>
<evidence type="ECO:0000256" key="1">
    <source>
        <dbReference type="ARBA" id="ARBA00004123"/>
    </source>
</evidence>
<keyword evidence="16" id="KW-1185">Reference proteome</keyword>
<dbReference type="Gene3D" id="1.10.565.10">
    <property type="entry name" value="Retinoid X Receptor"/>
    <property type="match status" value="1"/>
</dbReference>
<dbReference type="PROSITE" id="PS51843">
    <property type="entry name" value="NR_LBD"/>
    <property type="match status" value="1"/>
</dbReference>
<proteinExistence type="inferred from homology"/>
<keyword evidence="9 12" id="KW-0675">Receptor</keyword>
<accession>A0A0K0EFQ7</accession>
<feature type="compositionally biased region" description="Low complexity" evidence="13">
    <location>
        <begin position="620"/>
        <end position="634"/>
    </location>
</feature>
<reference evidence="17" key="1">
    <citation type="submission" date="2015-08" db="UniProtKB">
        <authorList>
            <consortium name="WormBaseParasite"/>
        </authorList>
    </citation>
    <scope>IDENTIFICATION</scope>
</reference>
<evidence type="ECO:0000256" key="10">
    <source>
        <dbReference type="ARBA" id="ARBA00023242"/>
    </source>
</evidence>
<dbReference type="InterPro" id="IPR001723">
    <property type="entry name" value="Nuclear_hrmn_rcpt"/>
</dbReference>
<dbReference type="STRING" id="6248.A0A0K0EFQ7"/>
<keyword evidence="10 12" id="KW-0539">Nucleus</keyword>
<dbReference type="InterPro" id="IPR035500">
    <property type="entry name" value="NHR-like_dom_sf"/>
</dbReference>
<evidence type="ECO:0000313" key="16">
    <source>
        <dbReference type="Proteomes" id="UP000035681"/>
    </source>
</evidence>
<evidence type="ECO:0000259" key="15">
    <source>
        <dbReference type="PROSITE" id="PS51843"/>
    </source>
</evidence>
<dbReference type="GO" id="GO:0008270">
    <property type="term" value="F:zinc ion binding"/>
    <property type="evidence" value="ECO:0007669"/>
    <property type="project" value="UniProtKB-KW"/>
</dbReference>
<comment type="subcellular location">
    <subcellularLocation>
        <location evidence="1 12">Nucleus</location>
    </subcellularLocation>
</comment>
<dbReference type="WBParaSite" id="TCONS_00014772.p1">
    <property type="protein sequence ID" value="TCONS_00014772.p1"/>
    <property type="gene ID" value="XLOC_009994"/>
</dbReference>
<dbReference type="InterPro" id="IPR049636">
    <property type="entry name" value="HNF4-like_DBD"/>
</dbReference>
<feature type="region of interest" description="Disordered" evidence="13">
    <location>
        <begin position="601"/>
        <end position="634"/>
    </location>
</feature>
<dbReference type="Proteomes" id="UP000035681">
    <property type="component" value="Unplaced"/>
</dbReference>
<keyword evidence="4 12" id="KW-0863">Zinc-finger</keyword>
<dbReference type="FunFam" id="3.30.50.10:FF:000030">
    <property type="entry name" value="Nuclear Hormone Receptor family"/>
    <property type="match status" value="1"/>
</dbReference>
<dbReference type="PRINTS" id="PR00047">
    <property type="entry name" value="STROIDFINGER"/>
</dbReference>
<keyword evidence="7 12" id="KW-0238">DNA-binding</keyword>
<dbReference type="GO" id="GO:0003700">
    <property type="term" value="F:DNA-binding transcription factor activity"/>
    <property type="evidence" value="ECO:0007669"/>
    <property type="project" value="InterPro"/>
</dbReference>
<protein>
    <submittedName>
        <fullName evidence="17 18">Nuclear receptor domain-containing protein</fullName>
    </submittedName>
</protein>
<evidence type="ECO:0000256" key="4">
    <source>
        <dbReference type="ARBA" id="ARBA00022771"/>
    </source>
</evidence>
<name>A0A0K0EFQ7_STRER</name>
<evidence type="ECO:0000256" key="3">
    <source>
        <dbReference type="ARBA" id="ARBA00022723"/>
    </source>
</evidence>
<dbReference type="AlphaFoldDB" id="A0A0K0EFQ7"/>
<dbReference type="InterPro" id="IPR052496">
    <property type="entry name" value="Orphan_Nuclear_Rcpt"/>
</dbReference>
<keyword evidence="3 12" id="KW-0479">Metal-binding</keyword>
<feature type="domain" description="Nuclear receptor" evidence="14">
    <location>
        <begin position="91"/>
        <end position="166"/>
    </location>
</feature>
<dbReference type="CDD" id="cd06960">
    <property type="entry name" value="NR_DBD_HNF4A"/>
    <property type="match status" value="1"/>
</dbReference>
<dbReference type="GO" id="GO:0000978">
    <property type="term" value="F:RNA polymerase II cis-regulatory region sequence-specific DNA binding"/>
    <property type="evidence" value="ECO:0007669"/>
    <property type="project" value="InterPro"/>
</dbReference>
<comment type="function">
    <text evidence="11">Orphan nuclear receptor.</text>
</comment>
<dbReference type="InterPro" id="IPR000536">
    <property type="entry name" value="Nucl_hrmn_rcpt_lig-bd"/>
</dbReference>